<organism evidence="2 3">
    <name type="scientific">Pseudobutyrivibrio xylanivorans</name>
    <dbReference type="NCBI Taxonomy" id="185007"/>
    <lineage>
        <taxon>Bacteria</taxon>
        <taxon>Bacillati</taxon>
        <taxon>Bacillota</taxon>
        <taxon>Clostridia</taxon>
        <taxon>Lachnospirales</taxon>
        <taxon>Lachnospiraceae</taxon>
        <taxon>Pseudobutyrivibrio</taxon>
    </lineage>
</organism>
<name>A0A1G5S753_PSEXY</name>
<dbReference type="EMBL" id="FMWK01000022">
    <property type="protein sequence ID" value="SCZ81541.1"/>
    <property type="molecule type" value="Genomic_DNA"/>
</dbReference>
<evidence type="ECO:0000313" key="3">
    <source>
        <dbReference type="Proteomes" id="UP000199428"/>
    </source>
</evidence>
<evidence type="ECO:0008006" key="4">
    <source>
        <dbReference type="Google" id="ProtNLM"/>
    </source>
</evidence>
<protein>
    <recommendedName>
        <fullName evidence="4">DUF4829 domain-containing protein</fullName>
    </recommendedName>
</protein>
<reference evidence="2 3" key="1">
    <citation type="submission" date="2016-10" db="EMBL/GenBank/DDBJ databases">
        <authorList>
            <person name="de Groot N.N."/>
        </authorList>
    </citation>
    <scope>NUCLEOTIDE SEQUENCE [LARGE SCALE GENOMIC DNA]</scope>
    <source>
        <strain evidence="2 3">DSM 10317</strain>
    </source>
</reference>
<dbReference type="Pfam" id="PF20462">
    <property type="entry name" value="DUF6715"/>
    <property type="match status" value="1"/>
</dbReference>
<gene>
    <name evidence="2" type="ORF">SAMN02910350_02864</name>
</gene>
<dbReference type="RefSeq" id="WP_028248274.1">
    <property type="nucleotide sequence ID" value="NZ_FMWK01000022.1"/>
</dbReference>
<proteinExistence type="predicted"/>
<dbReference type="InterPro" id="IPR046563">
    <property type="entry name" value="DUF6715"/>
</dbReference>
<dbReference type="AlphaFoldDB" id="A0A1G5S753"/>
<accession>A0A1G5S753</accession>
<keyword evidence="1" id="KW-0472">Membrane</keyword>
<keyword evidence="1" id="KW-1133">Transmembrane helix</keyword>
<keyword evidence="1" id="KW-0812">Transmembrane</keyword>
<feature type="transmembrane region" description="Helical" evidence="1">
    <location>
        <begin position="7"/>
        <end position="25"/>
    </location>
</feature>
<evidence type="ECO:0000256" key="1">
    <source>
        <dbReference type="SAM" id="Phobius"/>
    </source>
</evidence>
<sequence>MKKVLRIGIAVICMACLIVGYYTYLSRRNATAKADENVEISEVQTIISKNFRDDYPGTPRAVVKWYNRIITAYYAEEYDQAQLEKMADQARFLMDDELLQYNPRDTYLASLNLEIQDYKNRSRTIVSATVSDSKEVQYKTVNGYECAFVSTYYFIREGSSYDRTYEDFCLRKDKNGNWKILTWRLSSEDKVNGY</sequence>
<dbReference type="Proteomes" id="UP000199428">
    <property type="component" value="Unassembled WGS sequence"/>
</dbReference>
<evidence type="ECO:0000313" key="2">
    <source>
        <dbReference type="EMBL" id="SCZ81541.1"/>
    </source>
</evidence>